<evidence type="ECO:0000256" key="4">
    <source>
        <dbReference type="ARBA" id="ARBA00022989"/>
    </source>
</evidence>
<keyword evidence="4 6" id="KW-1133">Transmembrane helix</keyword>
<name>A0A5C1AMF1_9BACT</name>
<evidence type="ECO:0000256" key="2">
    <source>
        <dbReference type="ARBA" id="ARBA00022475"/>
    </source>
</evidence>
<dbReference type="GO" id="GO:0005886">
    <property type="term" value="C:plasma membrane"/>
    <property type="evidence" value="ECO:0007669"/>
    <property type="project" value="UniProtKB-ARBA"/>
</dbReference>
<evidence type="ECO:0000313" key="7">
    <source>
        <dbReference type="EMBL" id="QEL20150.1"/>
    </source>
</evidence>
<dbReference type="AlphaFoldDB" id="A0A5C1AMF1"/>
<dbReference type="Pfam" id="PF02361">
    <property type="entry name" value="CbiQ"/>
    <property type="match status" value="1"/>
</dbReference>
<dbReference type="InterPro" id="IPR003339">
    <property type="entry name" value="ABC/ECF_trnsptr_transmembrane"/>
</dbReference>
<evidence type="ECO:0000313" key="8">
    <source>
        <dbReference type="Proteomes" id="UP000324974"/>
    </source>
</evidence>
<dbReference type="InterPro" id="IPR051611">
    <property type="entry name" value="ECF_transporter_component"/>
</dbReference>
<dbReference type="RefSeq" id="WP_168219399.1">
    <property type="nucleotide sequence ID" value="NZ_CP042425.1"/>
</dbReference>
<dbReference type="EMBL" id="CP042425">
    <property type="protein sequence ID" value="QEL20150.1"/>
    <property type="molecule type" value="Genomic_DNA"/>
</dbReference>
<feature type="transmembrane region" description="Helical" evidence="6">
    <location>
        <begin position="92"/>
        <end position="114"/>
    </location>
</feature>
<evidence type="ECO:0000256" key="3">
    <source>
        <dbReference type="ARBA" id="ARBA00022692"/>
    </source>
</evidence>
<dbReference type="CDD" id="cd16914">
    <property type="entry name" value="EcfT"/>
    <property type="match status" value="1"/>
</dbReference>
<feature type="transmembrane region" description="Helical" evidence="6">
    <location>
        <begin position="65"/>
        <end position="85"/>
    </location>
</feature>
<protein>
    <submittedName>
        <fullName evidence="7">Cobalt ECF transporter T component CbiQ</fullName>
    </submittedName>
</protein>
<dbReference type="KEGG" id="lrs:PX52LOC_07238"/>
<organism evidence="7 8">
    <name type="scientific">Limnoglobus roseus</name>
    <dbReference type="NCBI Taxonomy" id="2598579"/>
    <lineage>
        <taxon>Bacteria</taxon>
        <taxon>Pseudomonadati</taxon>
        <taxon>Planctomycetota</taxon>
        <taxon>Planctomycetia</taxon>
        <taxon>Gemmatales</taxon>
        <taxon>Gemmataceae</taxon>
        <taxon>Limnoglobus</taxon>
    </lineage>
</organism>
<proteinExistence type="predicted"/>
<feature type="transmembrane region" description="Helical" evidence="6">
    <location>
        <begin position="215"/>
        <end position="234"/>
    </location>
</feature>
<keyword evidence="3 6" id="KW-0812">Transmembrane</keyword>
<keyword evidence="8" id="KW-1185">Reference proteome</keyword>
<reference evidence="8" key="1">
    <citation type="submission" date="2019-08" db="EMBL/GenBank/DDBJ databases">
        <title>Limnoglobus roseus gen. nov., sp. nov., a novel freshwater planctomycete with a giant genome from the family Gemmataceae.</title>
        <authorList>
            <person name="Kulichevskaya I.S."/>
            <person name="Naumoff D.G."/>
            <person name="Miroshnikov K."/>
            <person name="Ivanova A."/>
            <person name="Philippov D.A."/>
            <person name="Hakobyan A."/>
            <person name="Rijpstra I.C."/>
            <person name="Sinninghe Damste J.S."/>
            <person name="Liesack W."/>
            <person name="Dedysh S.N."/>
        </authorList>
    </citation>
    <scope>NUCLEOTIDE SEQUENCE [LARGE SCALE GENOMIC DNA]</scope>
    <source>
        <strain evidence="8">PX52</strain>
    </source>
</reference>
<comment type="subcellular location">
    <subcellularLocation>
        <location evidence="1">Membrane</location>
        <topology evidence="1">Multi-pass membrane protein</topology>
    </subcellularLocation>
</comment>
<accession>A0A5C1AMF1</accession>
<evidence type="ECO:0000256" key="1">
    <source>
        <dbReference type="ARBA" id="ARBA00004141"/>
    </source>
</evidence>
<keyword evidence="5 6" id="KW-0472">Membrane</keyword>
<dbReference type="PANTHER" id="PTHR34857">
    <property type="entry name" value="SLL0384 PROTEIN"/>
    <property type="match status" value="1"/>
</dbReference>
<feature type="transmembrane region" description="Helical" evidence="6">
    <location>
        <begin position="42"/>
        <end position="59"/>
    </location>
</feature>
<dbReference type="PANTHER" id="PTHR34857:SF2">
    <property type="entry name" value="SLL0384 PROTEIN"/>
    <property type="match status" value="1"/>
</dbReference>
<sequence>MSLACQNATVPDSPLARWDARYKLAGLFVLAFGVAVLQRPQTVGCALALVLVLTFLAKISARRVLARVGLLLVAVLPFVVVLPFASDHGLELAALIAGRCVTIGLIGLILAATATLPRTLAAAQSLGVPSVLVLVAQLAWRYVFVLLAEARRLRVALQARAFPVRTNAHTYRTIGHVTGALLVRGGERADRVAAAMRCRGFDGTPRGLTPFRATAFDVFALLLVVGGTIALVAWDRL</sequence>
<keyword evidence="2" id="KW-1003">Cell membrane</keyword>
<evidence type="ECO:0000256" key="5">
    <source>
        <dbReference type="ARBA" id="ARBA00023136"/>
    </source>
</evidence>
<gene>
    <name evidence="7" type="primary">cbiQ_2</name>
    <name evidence="7" type="ORF">PX52LOC_07238</name>
</gene>
<feature type="transmembrane region" description="Helical" evidence="6">
    <location>
        <begin position="126"/>
        <end position="148"/>
    </location>
</feature>
<dbReference type="Proteomes" id="UP000324974">
    <property type="component" value="Chromosome"/>
</dbReference>
<evidence type="ECO:0000256" key="6">
    <source>
        <dbReference type="SAM" id="Phobius"/>
    </source>
</evidence>